<dbReference type="PANTHER" id="PTHR30273:SF2">
    <property type="entry name" value="PROTEIN FECR"/>
    <property type="match status" value="1"/>
</dbReference>
<accession>A0A433WK66</accession>
<evidence type="ECO:0000313" key="4">
    <source>
        <dbReference type="Proteomes" id="UP000281028"/>
    </source>
</evidence>
<dbReference type="Pfam" id="PF16344">
    <property type="entry name" value="FecR_C"/>
    <property type="match status" value="1"/>
</dbReference>
<organism evidence="3 4">
    <name type="scientific">Chitinophaga solisilvae</name>
    <dbReference type="NCBI Taxonomy" id="1233460"/>
    <lineage>
        <taxon>Bacteria</taxon>
        <taxon>Pseudomonadati</taxon>
        <taxon>Bacteroidota</taxon>
        <taxon>Chitinophagia</taxon>
        <taxon>Chitinophagales</taxon>
        <taxon>Chitinophagaceae</taxon>
        <taxon>Chitinophaga</taxon>
    </lineage>
</organism>
<dbReference type="InterPro" id="IPR006860">
    <property type="entry name" value="FecR"/>
</dbReference>
<dbReference type="PIRSF" id="PIRSF018266">
    <property type="entry name" value="FecR"/>
    <property type="match status" value="1"/>
</dbReference>
<dbReference type="OrthoDB" id="662587at2"/>
<gene>
    <name evidence="3" type="ORF">ECE50_028810</name>
</gene>
<proteinExistence type="predicted"/>
<sequence>MHITQLKKIIDRYLAGNASDKEAALMEEWCQRAWEETQQTPVNPQAETKRLAVLDNLRLIIQEQPEENTIAGKIIWFTKARTIAAACLVLLMGTALGYRYQYSLLDIIDPIPLQKVTALRFQVRQVILPDSSVVILNEGSEISYPRRFRGNKREVRLNGEAFFSVTRNPAAAFTITAPHLQVQVLGTSFMMTDSAGIPAARVSVKTGKVAVTSDAKGFPATQLSARQELAWDEASGIIRINRHQDVNIEWTSKQLIFNNAVLADVFREIEKKFGVNITATPEIMSTAFTGAFDAGDSLSGILHVISLSYRCSIHTNKDGTIMIR</sequence>
<comment type="caution">
    <text evidence="3">The sequence shown here is derived from an EMBL/GenBank/DDBJ whole genome shotgun (WGS) entry which is preliminary data.</text>
</comment>
<dbReference type="GO" id="GO:0016989">
    <property type="term" value="F:sigma factor antagonist activity"/>
    <property type="evidence" value="ECO:0007669"/>
    <property type="project" value="TreeGrafter"/>
</dbReference>
<dbReference type="Proteomes" id="UP000281028">
    <property type="component" value="Unassembled WGS sequence"/>
</dbReference>
<dbReference type="PANTHER" id="PTHR30273">
    <property type="entry name" value="PERIPLASMIC SIGNAL SENSOR AND SIGMA FACTOR ACTIVATOR FECR-RELATED"/>
    <property type="match status" value="1"/>
</dbReference>
<dbReference type="Pfam" id="PF04773">
    <property type="entry name" value="FecR"/>
    <property type="match status" value="1"/>
</dbReference>
<feature type="domain" description="Protein FecR C-terminal" evidence="2">
    <location>
        <begin position="255"/>
        <end position="322"/>
    </location>
</feature>
<reference evidence="3" key="1">
    <citation type="submission" date="2020-05" db="EMBL/GenBank/DDBJ databases">
        <title>Chitinophaga laudate sp. nov., isolated from a tropical peat swamp.</title>
        <authorList>
            <person name="Goh C.B.S."/>
            <person name="Lee M.S."/>
            <person name="Parimannan S."/>
            <person name="Pasbakhsh P."/>
            <person name="Yule C.M."/>
            <person name="Rajandas H."/>
            <person name="Loke S."/>
            <person name="Croft L."/>
            <person name="Tan J.B.L."/>
        </authorList>
    </citation>
    <scope>NUCLEOTIDE SEQUENCE</scope>
    <source>
        <strain evidence="3">Mgbs1</strain>
    </source>
</reference>
<protein>
    <submittedName>
        <fullName evidence="3">DUF4974 domain-containing protein</fullName>
    </submittedName>
</protein>
<evidence type="ECO:0000313" key="3">
    <source>
        <dbReference type="EMBL" id="NSL90859.1"/>
    </source>
</evidence>
<dbReference type="AlphaFoldDB" id="A0A433WK66"/>
<feature type="domain" description="FecR protein" evidence="1">
    <location>
        <begin position="123"/>
        <end position="209"/>
    </location>
</feature>
<dbReference type="Gene3D" id="3.55.50.30">
    <property type="match status" value="1"/>
</dbReference>
<dbReference type="EMBL" id="RIAR02000001">
    <property type="protein sequence ID" value="NSL90859.1"/>
    <property type="molecule type" value="Genomic_DNA"/>
</dbReference>
<name>A0A433WK66_9BACT</name>
<dbReference type="InterPro" id="IPR012373">
    <property type="entry name" value="Ferrdict_sens_TM"/>
</dbReference>
<evidence type="ECO:0000259" key="2">
    <source>
        <dbReference type="Pfam" id="PF16344"/>
    </source>
</evidence>
<dbReference type="Gene3D" id="2.60.120.1440">
    <property type="match status" value="1"/>
</dbReference>
<evidence type="ECO:0000259" key="1">
    <source>
        <dbReference type="Pfam" id="PF04773"/>
    </source>
</evidence>
<dbReference type="InterPro" id="IPR032508">
    <property type="entry name" value="FecR_C"/>
</dbReference>
<keyword evidence="4" id="KW-1185">Reference proteome</keyword>